<protein>
    <recommendedName>
        <fullName evidence="4">DUF4283 domain-containing protein</fullName>
    </recommendedName>
</protein>
<organism evidence="2 3">
    <name type="scientific">Pisum sativum</name>
    <name type="common">Garden pea</name>
    <name type="synonym">Lathyrus oleraceus</name>
    <dbReference type="NCBI Taxonomy" id="3888"/>
    <lineage>
        <taxon>Eukaryota</taxon>
        <taxon>Viridiplantae</taxon>
        <taxon>Streptophyta</taxon>
        <taxon>Embryophyta</taxon>
        <taxon>Tracheophyta</taxon>
        <taxon>Spermatophyta</taxon>
        <taxon>Magnoliopsida</taxon>
        <taxon>eudicotyledons</taxon>
        <taxon>Gunneridae</taxon>
        <taxon>Pentapetalae</taxon>
        <taxon>rosids</taxon>
        <taxon>fabids</taxon>
        <taxon>Fabales</taxon>
        <taxon>Fabaceae</taxon>
        <taxon>Papilionoideae</taxon>
        <taxon>50 kb inversion clade</taxon>
        <taxon>NPAAA clade</taxon>
        <taxon>Hologalegina</taxon>
        <taxon>IRL clade</taxon>
        <taxon>Fabeae</taxon>
        <taxon>Lathyrus</taxon>
    </lineage>
</organism>
<feature type="region of interest" description="Disordered" evidence="1">
    <location>
        <begin position="1"/>
        <end position="28"/>
    </location>
</feature>
<accession>A0A9D4XP83</accession>
<comment type="caution">
    <text evidence="2">The sequence shown here is derived from an EMBL/GenBank/DDBJ whole genome shotgun (WGS) entry which is preliminary data.</text>
</comment>
<proteinExistence type="predicted"/>
<gene>
    <name evidence="2" type="ORF">KIW84_030835</name>
</gene>
<evidence type="ECO:0000313" key="2">
    <source>
        <dbReference type="EMBL" id="KAI5424796.1"/>
    </source>
</evidence>
<sequence length="169" mass="19702">MEKWKNIPLFKEEEDRVTGQDDEVSGQKRDLESVIQNGPWNFDRNLLVLDRVSGEEQPSGVDMHFGTFCIRVYDLSLMLRSKTMAKKIGDIMGSFEEMGSRETHRIGRFLRIKVKMDLKQPMKRGTMLIDCEAIENLSDEGYEDVDEQNLSYGLWSRVSPFRKVFEEAR</sequence>
<keyword evidence="3" id="KW-1185">Reference proteome</keyword>
<reference evidence="2 3" key="1">
    <citation type="journal article" date="2022" name="Nat. Genet.">
        <title>Improved pea reference genome and pan-genome highlight genomic features and evolutionary characteristics.</title>
        <authorList>
            <person name="Yang T."/>
            <person name="Liu R."/>
            <person name="Luo Y."/>
            <person name="Hu S."/>
            <person name="Wang D."/>
            <person name="Wang C."/>
            <person name="Pandey M.K."/>
            <person name="Ge S."/>
            <person name="Xu Q."/>
            <person name="Li N."/>
            <person name="Li G."/>
            <person name="Huang Y."/>
            <person name="Saxena R.K."/>
            <person name="Ji Y."/>
            <person name="Li M."/>
            <person name="Yan X."/>
            <person name="He Y."/>
            <person name="Liu Y."/>
            <person name="Wang X."/>
            <person name="Xiang C."/>
            <person name="Varshney R.K."/>
            <person name="Ding H."/>
            <person name="Gao S."/>
            <person name="Zong X."/>
        </authorList>
    </citation>
    <scope>NUCLEOTIDE SEQUENCE [LARGE SCALE GENOMIC DNA]</scope>
    <source>
        <strain evidence="2 3">cv. Zhongwan 6</strain>
    </source>
</reference>
<dbReference type="EMBL" id="JAMSHJ010000003">
    <property type="protein sequence ID" value="KAI5424796.1"/>
    <property type="molecule type" value="Genomic_DNA"/>
</dbReference>
<dbReference type="Proteomes" id="UP001058974">
    <property type="component" value="Chromosome 3"/>
</dbReference>
<name>A0A9D4XP83_PEA</name>
<evidence type="ECO:0000313" key="3">
    <source>
        <dbReference type="Proteomes" id="UP001058974"/>
    </source>
</evidence>
<evidence type="ECO:0008006" key="4">
    <source>
        <dbReference type="Google" id="ProtNLM"/>
    </source>
</evidence>
<evidence type="ECO:0000256" key="1">
    <source>
        <dbReference type="SAM" id="MobiDB-lite"/>
    </source>
</evidence>
<dbReference type="Gramene" id="Psat03G0083500-T1">
    <property type="protein sequence ID" value="KAI5424796.1"/>
    <property type="gene ID" value="KIW84_030835"/>
</dbReference>
<dbReference type="AlphaFoldDB" id="A0A9D4XP83"/>